<organism evidence="2 3">
    <name type="scientific">Tothia fuscella</name>
    <dbReference type="NCBI Taxonomy" id="1048955"/>
    <lineage>
        <taxon>Eukaryota</taxon>
        <taxon>Fungi</taxon>
        <taxon>Dikarya</taxon>
        <taxon>Ascomycota</taxon>
        <taxon>Pezizomycotina</taxon>
        <taxon>Dothideomycetes</taxon>
        <taxon>Pleosporomycetidae</taxon>
        <taxon>Venturiales</taxon>
        <taxon>Cylindrosympodiaceae</taxon>
        <taxon>Tothia</taxon>
    </lineage>
</organism>
<evidence type="ECO:0000313" key="2">
    <source>
        <dbReference type="EMBL" id="KAF2422180.1"/>
    </source>
</evidence>
<sequence length="127" mass="14741">MFGWEESHDSYQQVHDNDNRAELSHEVLAGAASFGAFKMFEDRQRKEGKPVSHQFAKEMLVGLAGVEVDRLAETKGADYVDRERAKHDARRNAERMYDDHYGGQDQYNPNQQGPPERLQQQFGQDRW</sequence>
<reference evidence="2" key="1">
    <citation type="journal article" date="2020" name="Stud. Mycol.">
        <title>101 Dothideomycetes genomes: a test case for predicting lifestyles and emergence of pathogens.</title>
        <authorList>
            <person name="Haridas S."/>
            <person name="Albert R."/>
            <person name="Binder M."/>
            <person name="Bloem J."/>
            <person name="Labutti K."/>
            <person name="Salamov A."/>
            <person name="Andreopoulos B."/>
            <person name="Baker S."/>
            <person name="Barry K."/>
            <person name="Bills G."/>
            <person name="Bluhm B."/>
            <person name="Cannon C."/>
            <person name="Castanera R."/>
            <person name="Culley D."/>
            <person name="Daum C."/>
            <person name="Ezra D."/>
            <person name="Gonzalez J."/>
            <person name="Henrissat B."/>
            <person name="Kuo A."/>
            <person name="Liang C."/>
            <person name="Lipzen A."/>
            <person name="Lutzoni F."/>
            <person name="Magnuson J."/>
            <person name="Mondo S."/>
            <person name="Nolan M."/>
            <person name="Ohm R."/>
            <person name="Pangilinan J."/>
            <person name="Park H.-J."/>
            <person name="Ramirez L."/>
            <person name="Alfaro M."/>
            <person name="Sun H."/>
            <person name="Tritt A."/>
            <person name="Yoshinaga Y."/>
            <person name="Zwiers L.-H."/>
            <person name="Turgeon B."/>
            <person name="Goodwin S."/>
            <person name="Spatafora J."/>
            <person name="Crous P."/>
            <person name="Grigoriev I."/>
        </authorList>
    </citation>
    <scope>NUCLEOTIDE SEQUENCE</scope>
    <source>
        <strain evidence="2">CBS 130266</strain>
    </source>
</reference>
<evidence type="ECO:0000313" key="3">
    <source>
        <dbReference type="Proteomes" id="UP000800235"/>
    </source>
</evidence>
<proteinExistence type="predicted"/>
<accession>A0A9P4TU98</accession>
<name>A0A9P4TU98_9PEZI</name>
<dbReference type="Proteomes" id="UP000800235">
    <property type="component" value="Unassembled WGS sequence"/>
</dbReference>
<comment type="caution">
    <text evidence="2">The sequence shown here is derived from an EMBL/GenBank/DDBJ whole genome shotgun (WGS) entry which is preliminary data.</text>
</comment>
<dbReference type="OrthoDB" id="9895617at2759"/>
<dbReference type="PANTHER" id="PTHR37450:SF1">
    <property type="entry name" value="CIPC PROTEIN"/>
    <property type="match status" value="1"/>
</dbReference>
<protein>
    <recommendedName>
        <fullName evidence="4">CipC-like antibiotic response protein</fullName>
    </recommendedName>
</protein>
<dbReference type="EMBL" id="MU007092">
    <property type="protein sequence ID" value="KAF2422180.1"/>
    <property type="molecule type" value="Genomic_DNA"/>
</dbReference>
<feature type="compositionally biased region" description="Basic and acidic residues" evidence="1">
    <location>
        <begin position="81"/>
        <end position="102"/>
    </location>
</feature>
<dbReference type="PANTHER" id="PTHR37450">
    <property type="entry name" value="CIPC PROTEIN"/>
    <property type="match status" value="1"/>
</dbReference>
<feature type="region of interest" description="Disordered" evidence="1">
    <location>
        <begin position="81"/>
        <end position="127"/>
    </location>
</feature>
<dbReference type="InterPro" id="IPR022234">
    <property type="entry name" value="DUF3759"/>
</dbReference>
<gene>
    <name evidence="2" type="ORF">EJ08DRAFT_701729</name>
</gene>
<dbReference type="Pfam" id="PF12585">
    <property type="entry name" value="DUF3759"/>
    <property type="match status" value="1"/>
</dbReference>
<evidence type="ECO:0008006" key="4">
    <source>
        <dbReference type="Google" id="ProtNLM"/>
    </source>
</evidence>
<feature type="compositionally biased region" description="Polar residues" evidence="1">
    <location>
        <begin position="105"/>
        <end position="127"/>
    </location>
</feature>
<dbReference type="AlphaFoldDB" id="A0A9P4TU98"/>
<keyword evidence="3" id="KW-1185">Reference proteome</keyword>
<evidence type="ECO:0000256" key="1">
    <source>
        <dbReference type="SAM" id="MobiDB-lite"/>
    </source>
</evidence>